<dbReference type="GO" id="GO:0005634">
    <property type="term" value="C:nucleus"/>
    <property type="evidence" value="ECO:0007669"/>
    <property type="project" value="UniProtKB-SubCell"/>
</dbReference>
<evidence type="ECO:0000256" key="12">
    <source>
        <dbReference type="SAM" id="Coils"/>
    </source>
</evidence>
<evidence type="ECO:0000256" key="5">
    <source>
        <dbReference type="ARBA" id="ARBA00022679"/>
    </source>
</evidence>
<dbReference type="GO" id="GO:0000077">
    <property type="term" value="P:DNA damage checkpoint signaling"/>
    <property type="evidence" value="ECO:0007669"/>
    <property type="project" value="TreeGrafter"/>
</dbReference>
<comment type="function">
    <text evidence="11">Histone methyltransferase that specifically trimethylates histone H3 to form H3K79me3. This methylation is required for telomere silencing and for the pachytene checkpoint during the meiotic cell cycle by allowing the recruitment of RAD9 to double strand breaks. Nucleosomes are preferred as substrate compared to free histone.</text>
</comment>
<feature type="compositionally biased region" description="Polar residues" evidence="13">
    <location>
        <begin position="397"/>
        <end position="408"/>
    </location>
</feature>
<keyword evidence="6 11" id="KW-0949">S-adenosyl-L-methionine</keyword>
<dbReference type="GO" id="GO:0140956">
    <property type="term" value="F:histone H3K79 trimethyltransferase activity"/>
    <property type="evidence" value="ECO:0007669"/>
    <property type="project" value="UniProtKB-EC"/>
</dbReference>
<feature type="compositionally biased region" description="Low complexity" evidence="13">
    <location>
        <begin position="320"/>
        <end position="336"/>
    </location>
</feature>
<comment type="miscellaneous">
    <text evidence="11">In contrast to other lysine histone methyltransferases, it does not contain a SET domain, suggesting the existence of another mechanism for methylation of lysine residues of histones.</text>
</comment>
<feature type="compositionally biased region" description="Acidic residues" evidence="13">
    <location>
        <begin position="414"/>
        <end position="423"/>
    </location>
</feature>
<dbReference type="OrthoDB" id="443402at2759"/>
<keyword evidence="12" id="KW-0175">Coiled coil</keyword>
<keyword evidence="7 11" id="KW-0156">Chromatin regulator</keyword>
<proteinExistence type="inferred from homology"/>
<dbReference type="EC" id="2.1.1.360" evidence="2 11"/>
<dbReference type="InterPro" id="IPR029063">
    <property type="entry name" value="SAM-dependent_MTases_sf"/>
</dbReference>
<dbReference type="Pfam" id="PF08123">
    <property type="entry name" value="DOT1"/>
    <property type="match status" value="1"/>
</dbReference>
<feature type="domain" description="DOT1" evidence="14">
    <location>
        <begin position="1"/>
        <end position="306"/>
    </location>
</feature>
<keyword evidence="8 11" id="KW-0539">Nucleus</keyword>
<dbReference type="Gene3D" id="3.40.50.150">
    <property type="entry name" value="Vaccinia Virus protein VP39"/>
    <property type="match status" value="1"/>
</dbReference>
<dbReference type="PANTHER" id="PTHR21451:SF0">
    <property type="entry name" value="HISTONE-LYSINE N-METHYLTRANSFERASE, H3 LYSINE-79 SPECIFIC"/>
    <property type="match status" value="1"/>
</dbReference>
<reference evidence="17" key="1">
    <citation type="submission" date="2017-02" db="UniProtKB">
        <authorList>
            <consortium name="WormBaseParasite"/>
        </authorList>
    </citation>
    <scope>IDENTIFICATION</scope>
</reference>
<dbReference type="Proteomes" id="UP000274429">
    <property type="component" value="Unassembled WGS sequence"/>
</dbReference>
<evidence type="ECO:0000256" key="10">
    <source>
        <dbReference type="ARBA" id="ARBA00047770"/>
    </source>
</evidence>
<evidence type="ECO:0000256" key="6">
    <source>
        <dbReference type="ARBA" id="ARBA00022691"/>
    </source>
</evidence>
<feature type="coiled-coil region" evidence="12">
    <location>
        <begin position="625"/>
        <end position="652"/>
    </location>
</feature>
<evidence type="ECO:0000313" key="16">
    <source>
        <dbReference type="Proteomes" id="UP000274429"/>
    </source>
</evidence>
<feature type="compositionally biased region" description="Basic residues" evidence="13">
    <location>
        <begin position="371"/>
        <end position="389"/>
    </location>
</feature>
<dbReference type="GO" id="GO:0006281">
    <property type="term" value="P:DNA repair"/>
    <property type="evidence" value="ECO:0007669"/>
    <property type="project" value="TreeGrafter"/>
</dbReference>
<dbReference type="InterPro" id="IPR025789">
    <property type="entry name" value="DOT1_dom"/>
</dbReference>
<evidence type="ECO:0000256" key="8">
    <source>
        <dbReference type="ARBA" id="ARBA00023242"/>
    </source>
</evidence>
<dbReference type="CDD" id="cd02440">
    <property type="entry name" value="AdoMet_MTases"/>
    <property type="match status" value="1"/>
</dbReference>
<dbReference type="InterPro" id="IPR030445">
    <property type="entry name" value="H3-K79_meTrfase"/>
</dbReference>
<evidence type="ECO:0000313" key="17">
    <source>
        <dbReference type="WBParaSite" id="TTAC_0000663801-mRNA-1"/>
    </source>
</evidence>
<feature type="compositionally biased region" description="Pro residues" evidence="13">
    <location>
        <begin position="429"/>
        <end position="446"/>
    </location>
</feature>
<comment type="similarity">
    <text evidence="11">Belongs to the class I-like SAM-binding methyltransferase superfamily. DOT1 family.</text>
</comment>
<dbReference type="PANTHER" id="PTHR21451">
    <property type="entry name" value="HISTONE H3 METHYLTRANSFERASE"/>
    <property type="match status" value="1"/>
</dbReference>
<comment type="subcellular location">
    <subcellularLocation>
        <location evidence="1 11">Nucleus</location>
    </subcellularLocation>
</comment>
<evidence type="ECO:0000256" key="9">
    <source>
        <dbReference type="ARBA" id="ARBA00029821"/>
    </source>
</evidence>
<evidence type="ECO:0000259" key="14">
    <source>
        <dbReference type="PROSITE" id="PS51569"/>
    </source>
</evidence>
<evidence type="ECO:0000256" key="4">
    <source>
        <dbReference type="ARBA" id="ARBA00022603"/>
    </source>
</evidence>
<evidence type="ECO:0000256" key="2">
    <source>
        <dbReference type="ARBA" id="ARBA00012190"/>
    </source>
</evidence>
<keyword evidence="5 11" id="KW-0808">Transferase</keyword>
<dbReference type="FunFam" id="3.40.50.150:FF:000033">
    <property type="entry name" value="Histone-lysine N-methyltransferase, H3 lysine-79 specific"/>
    <property type="match status" value="1"/>
</dbReference>
<organism evidence="17">
    <name type="scientific">Hydatigena taeniaeformis</name>
    <name type="common">Feline tapeworm</name>
    <name type="synonym">Taenia taeniaeformis</name>
    <dbReference type="NCBI Taxonomy" id="6205"/>
    <lineage>
        <taxon>Eukaryota</taxon>
        <taxon>Metazoa</taxon>
        <taxon>Spiralia</taxon>
        <taxon>Lophotrochozoa</taxon>
        <taxon>Platyhelminthes</taxon>
        <taxon>Cestoda</taxon>
        <taxon>Eucestoda</taxon>
        <taxon>Cyclophyllidea</taxon>
        <taxon>Taeniidae</taxon>
        <taxon>Hydatigera</taxon>
    </lineage>
</organism>
<evidence type="ECO:0000313" key="15">
    <source>
        <dbReference type="EMBL" id="VDM30857.1"/>
    </source>
</evidence>
<feature type="region of interest" description="Disordered" evidence="13">
    <location>
        <begin position="309"/>
        <end position="500"/>
    </location>
</feature>
<dbReference type="GO" id="GO:0032259">
    <property type="term" value="P:methylation"/>
    <property type="evidence" value="ECO:0007669"/>
    <property type="project" value="UniProtKB-KW"/>
</dbReference>
<keyword evidence="4 11" id="KW-0489">Methyltransferase</keyword>
<dbReference type="PROSITE" id="PS51569">
    <property type="entry name" value="DOT1"/>
    <property type="match status" value="1"/>
</dbReference>
<dbReference type="AlphaFoldDB" id="A0A0R3X0H9"/>
<name>A0A0R3X0H9_HYDTA</name>
<sequence length="804" mass="89959">MEEFYELSIKSPAGAPDEIFRVVRCSGDLVKDDNRELYDCINCTLFDVEELNANKVLLNGFSAWKASGITPKFCQRQAKFHQLKYIMALCYNRAIEEPDKLNQYPPFSPQVYGETSFELIQQMVDSIPISGEDTFIDLGSGVGQVVLQVAASTNVKFSYGIEKADYPAQCAVRMDKEFRRWMAFFGKTYQPYELIQGDFLADDYIDIIDASTIVFANNFAFGPELDYQLTLRFSRLCEGARVISSKSFCGRTIRMSDRRLGDLSSIIKLTLLDPVNDGVSWTDKPFSYYVHTIDRSPLLKYFNDLKKGQQGHRTKERKSAGSASTTAVTTSTSNSSDGSQAESTTPLMCGGGHPRISQSRRSANVAEPRGSRKRRRRGGCRQGGKAKRCAMREAGAKSNTASLSSSAFTMAEHDGDDGDDESTMDSAKPAPPPPPPPLLPPPPPPLGILKTEGTDEFSGDVSRMTPQSGHCPPRPLGDLPTSPSSVSPSTSSYSHSDCASADSDFKVKLEPKTEPSIPSTSSSWSFLHEDNPHCHHFRFSTSSAPRRHPKLTKRMLFRQAGRIRRPMYAKELHSKEEHQNQLMSHVTRLEETIKSMHEEGRQQLAAFTNKLGMLVTTPATFFSEARKIIRHHRDLEAKMVELREELARLADFQRRMAMGTQLNCERLELDEEGEEVDLEATYRPSAAKRPHYPPQLFPETEMTVLTPPTLLPTEEDLSPPQLIAPSIAPPRLTPIPRIHCEETPPPPSPHADDEVYDFTPEVLPPLYRRRYYSLDAVRIEELQARLRHATSNSNSPQPSASRIS</sequence>
<dbReference type="EMBL" id="UYWX01020311">
    <property type="protein sequence ID" value="VDM30857.1"/>
    <property type="molecule type" value="Genomic_DNA"/>
</dbReference>
<dbReference type="WBParaSite" id="TTAC_0000663801-mRNA-1">
    <property type="protein sequence ID" value="TTAC_0000663801-mRNA-1"/>
    <property type="gene ID" value="TTAC_0000663801"/>
</dbReference>
<evidence type="ECO:0000256" key="11">
    <source>
        <dbReference type="RuleBase" id="RU271113"/>
    </source>
</evidence>
<dbReference type="STRING" id="6205.A0A0R3X0H9"/>
<evidence type="ECO:0000256" key="3">
    <source>
        <dbReference type="ARBA" id="ARBA00020987"/>
    </source>
</evidence>
<feature type="compositionally biased region" description="Polar residues" evidence="13">
    <location>
        <begin position="337"/>
        <end position="346"/>
    </location>
</feature>
<evidence type="ECO:0000256" key="13">
    <source>
        <dbReference type="SAM" id="MobiDB-lite"/>
    </source>
</evidence>
<accession>A0A0R3X0H9</accession>
<gene>
    <name evidence="15" type="ORF">TTAC_LOCUS6623</name>
</gene>
<keyword evidence="16" id="KW-1185">Reference proteome</keyword>
<dbReference type="SUPFAM" id="SSF53335">
    <property type="entry name" value="S-adenosyl-L-methionine-dependent methyltransferases"/>
    <property type="match status" value="1"/>
</dbReference>
<protein>
    <recommendedName>
        <fullName evidence="3 11">Histone-lysine N-methyltransferase, H3 lysine-79 specific</fullName>
        <ecNumber evidence="2 11">2.1.1.360</ecNumber>
    </recommendedName>
    <alternativeName>
        <fullName evidence="9 11">Histone H3-K79 methyltransferase</fullName>
    </alternativeName>
</protein>
<feature type="compositionally biased region" description="Low complexity" evidence="13">
    <location>
        <begin position="480"/>
        <end position="496"/>
    </location>
</feature>
<evidence type="ECO:0000256" key="7">
    <source>
        <dbReference type="ARBA" id="ARBA00022853"/>
    </source>
</evidence>
<evidence type="ECO:0000256" key="1">
    <source>
        <dbReference type="ARBA" id="ARBA00004123"/>
    </source>
</evidence>
<comment type="catalytic activity">
    <reaction evidence="10 11">
        <text>L-lysyl(79)-[histone H3] + 3 S-adenosyl-L-methionine = N(6),N(6),N(6)-trimethyl-L-lysyl(79)-[histone H3] + 3 S-adenosyl-L-homocysteine + 3 H(+)</text>
        <dbReference type="Rhea" id="RHEA:60328"/>
        <dbReference type="Rhea" id="RHEA-COMP:15549"/>
        <dbReference type="Rhea" id="RHEA-COMP:15552"/>
        <dbReference type="ChEBI" id="CHEBI:15378"/>
        <dbReference type="ChEBI" id="CHEBI:29969"/>
        <dbReference type="ChEBI" id="CHEBI:57856"/>
        <dbReference type="ChEBI" id="CHEBI:59789"/>
        <dbReference type="ChEBI" id="CHEBI:61961"/>
        <dbReference type="EC" id="2.1.1.360"/>
    </reaction>
</comment>
<reference evidence="15 16" key="2">
    <citation type="submission" date="2018-11" db="EMBL/GenBank/DDBJ databases">
        <authorList>
            <consortium name="Pathogen Informatics"/>
        </authorList>
    </citation>
    <scope>NUCLEOTIDE SEQUENCE [LARGE SCALE GENOMIC DNA]</scope>
</reference>